<keyword evidence="3" id="KW-1185">Reference proteome</keyword>
<reference evidence="2 3" key="2">
    <citation type="journal article" date="2009" name="PLoS ONE">
        <title>An integrated genetic and cytogenetic map of the cucumber genome.</title>
        <authorList>
            <person name="Ren Y."/>
            <person name="Zhang Z."/>
            <person name="Liu J."/>
            <person name="Staub J.E."/>
            <person name="Han Y."/>
            <person name="Cheng Z."/>
            <person name="Li X."/>
            <person name="Lu J."/>
            <person name="Miao H."/>
            <person name="Kang H."/>
            <person name="Xie B."/>
            <person name="Gu X."/>
            <person name="Wang X."/>
            <person name="Du Y."/>
            <person name="Jin W."/>
            <person name="Huang S."/>
        </authorList>
    </citation>
    <scope>NUCLEOTIDE SEQUENCE [LARGE SCALE GENOMIC DNA]</scope>
    <source>
        <strain evidence="3">cv. 9930</strain>
    </source>
</reference>
<proteinExistence type="predicted"/>
<reference evidence="2 3" key="4">
    <citation type="journal article" date="2011" name="BMC Genomics">
        <title>RNA-Seq improves annotation of protein-coding genes in the cucumber genome.</title>
        <authorList>
            <person name="Li Z."/>
            <person name="Zhang Z."/>
            <person name="Yan P."/>
            <person name="Huang S."/>
            <person name="Fei Z."/>
            <person name="Lin K."/>
        </authorList>
    </citation>
    <scope>NUCLEOTIDE SEQUENCE [LARGE SCALE GENOMIC DNA]</scope>
    <source>
        <strain evidence="3">cv. 9930</strain>
    </source>
</reference>
<sequence>MTSLKIKGVNSKNTEEKPKSSWQVLCRPLAQAYHIYGGGARHLRSHLGLLA</sequence>
<evidence type="ECO:0000313" key="2">
    <source>
        <dbReference type="EMBL" id="KGN54671.1"/>
    </source>
</evidence>
<dbReference type="EMBL" id="CM002925">
    <property type="protein sequence ID" value="KGN54671.1"/>
    <property type="molecule type" value="Genomic_DNA"/>
</dbReference>
<feature type="region of interest" description="Disordered" evidence="1">
    <location>
        <begin position="1"/>
        <end position="20"/>
    </location>
</feature>
<dbReference type="Gramene" id="KGN54671">
    <property type="protein sequence ID" value="KGN54671"/>
    <property type="gene ID" value="Csa_4G420120"/>
</dbReference>
<organism evidence="2 3">
    <name type="scientific">Cucumis sativus</name>
    <name type="common">Cucumber</name>
    <dbReference type="NCBI Taxonomy" id="3659"/>
    <lineage>
        <taxon>Eukaryota</taxon>
        <taxon>Viridiplantae</taxon>
        <taxon>Streptophyta</taxon>
        <taxon>Embryophyta</taxon>
        <taxon>Tracheophyta</taxon>
        <taxon>Spermatophyta</taxon>
        <taxon>Magnoliopsida</taxon>
        <taxon>eudicotyledons</taxon>
        <taxon>Gunneridae</taxon>
        <taxon>Pentapetalae</taxon>
        <taxon>rosids</taxon>
        <taxon>fabids</taxon>
        <taxon>Cucurbitales</taxon>
        <taxon>Cucurbitaceae</taxon>
        <taxon>Benincaseae</taxon>
        <taxon>Cucumis</taxon>
    </lineage>
</organism>
<protein>
    <submittedName>
        <fullName evidence="2">Uncharacterized protein</fullName>
    </submittedName>
</protein>
<evidence type="ECO:0000313" key="3">
    <source>
        <dbReference type="Proteomes" id="UP000029981"/>
    </source>
</evidence>
<dbReference type="Proteomes" id="UP000029981">
    <property type="component" value="Chromosome 4"/>
</dbReference>
<name>A0A0A0L3F7_CUCSA</name>
<accession>A0A0A0L3F7</accession>
<gene>
    <name evidence="2" type="ORF">Csa_4G420120</name>
</gene>
<reference evidence="2 3" key="1">
    <citation type="journal article" date="2009" name="Nat. Genet.">
        <title>The genome of the cucumber, Cucumis sativus L.</title>
        <authorList>
            <person name="Huang S."/>
            <person name="Li R."/>
            <person name="Zhang Z."/>
            <person name="Li L."/>
            <person name="Gu X."/>
            <person name="Fan W."/>
            <person name="Lucas W.J."/>
            <person name="Wang X."/>
            <person name="Xie B."/>
            <person name="Ni P."/>
            <person name="Ren Y."/>
            <person name="Zhu H."/>
            <person name="Li J."/>
            <person name="Lin K."/>
            <person name="Jin W."/>
            <person name="Fei Z."/>
            <person name="Li G."/>
            <person name="Staub J."/>
            <person name="Kilian A."/>
            <person name="van der Vossen E.A."/>
            <person name="Wu Y."/>
            <person name="Guo J."/>
            <person name="He J."/>
            <person name="Jia Z."/>
            <person name="Ren Y."/>
            <person name="Tian G."/>
            <person name="Lu Y."/>
            <person name="Ruan J."/>
            <person name="Qian W."/>
            <person name="Wang M."/>
            <person name="Huang Q."/>
            <person name="Li B."/>
            <person name="Xuan Z."/>
            <person name="Cao J."/>
            <person name="Asan"/>
            <person name="Wu Z."/>
            <person name="Zhang J."/>
            <person name="Cai Q."/>
            <person name="Bai Y."/>
            <person name="Zhao B."/>
            <person name="Han Y."/>
            <person name="Li Y."/>
            <person name="Li X."/>
            <person name="Wang S."/>
            <person name="Shi Q."/>
            <person name="Liu S."/>
            <person name="Cho W.K."/>
            <person name="Kim J.Y."/>
            <person name="Xu Y."/>
            <person name="Heller-Uszynska K."/>
            <person name="Miao H."/>
            <person name="Cheng Z."/>
            <person name="Zhang S."/>
            <person name="Wu J."/>
            <person name="Yang Y."/>
            <person name="Kang H."/>
            <person name="Li M."/>
            <person name="Liang H."/>
            <person name="Ren X."/>
            <person name="Shi Z."/>
            <person name="Wen M."/>
            <person name="Jian M."/>
            <person name="Yang H."/>
            <person name="Zhang G."/>
            <person name="Yang Z."/>
            <person name="Chen R."/>
            <person name="Liu S."/>
            <person name="Li J."/>
            <person name="Ma L."/>
            <person name="Liu H."/>
            <person name="Zhou Y."/>
            <person name="Zhao J."/>
            <person name="Fang X."/>
            <person name="Li G."/>
            <person name="Fang L."/>
            <person name="Li Y."/>
            <person name="Liu D."/>
            <person name="Zheng H."/>
            <person name="Zhang Y."/>
            <person name="Qin N."/>
            <person name="Li Z."/>
            <person name="Yang G."/>
            <person name="Yang S."/>
            <person name="Bolund L."/>
            <person name="Kristiansen K."/>
            <person name="Zheng H."/>
            <person name="Li S."/>
            <person name="Zhang X."/>
            <person name="Yang H."/>
            <person name="Wang J."/>
            <person name="Sun R."/>
            <person name="Zhang B."/>
            <person name="Jiang S."/>
            <person name="Wang J."/>
            <person name="Du Y."/>
            <person name="Li S."/>
        </authorList>
    </citation>
    <scope>NUCLEOTIDE SEQUENCE [LARGE SCALE GENOMIC DNA]</scope>
    <source>
        <strain evidence="3">cv. 9930</strain>
    </source>
</reference>
<dbReference type="AlphaFoldDB" id="A0A0A0L3F7"/>
<reference evidence="2 3" key="3">
    <citation type="journal article" date="2010" name="BMC Genomics">
        <title>Transcriptome sequencing and comparative analysis of cucumber flowers with different sex types.</title>
        <authorList>
            <person name="Guo S."/>
            <person name="Zheng Y."/>
            <person name="Joung J.G."/>
            <person name="Liu S."/>
            <person name="Zhang Z."/>
            <person name="Crasta O.R."/>
            <person name="Sobral B.W."/>
            <person name="Xu Y."/>
            <person name="Huang S."/>
            <person name="Fei Z."/>
        </authorList>
    </citation>
    <scope>NUCLEOTIDE SEQUENCE [LARGE SCALE GENOMIC DNA]</scope>
    <source>
        <strain evidence="3">cv. 9930</strain>
    </source>
</reference>
<evidence type="ECO:0000256" key="1">
    <source>
        <dbReference type="SAM" id="MobiDB-lite"/>
    </source>
</evidence>